<feature type="transmembrane region" description="Helical" evidence="2">
    <location>
        <begin position="107"/>
        <end position="132"/>
    </location>
</feature>
<keyword evidence="2" id="KW-0472">Membrane</keyword>
<evidence type="ECO:0000259" key="3">
    <source>
        <dbReference type="Pfam" id="PF24802"/>
    </source>
</evidence>
<sequence>MDDIRDDLPMCMTMAAFAGVAWYIGLEINISLFMMFKRRKGLYFWSCALVSWGIILQTLFIILADFGLWKNFLGAVTMIYLSWFIMVVPQSWVLYSRLHLIVHNQRLLRYIRWALIFNSIVFSVPTIVVGIIAQATDINPALADRNIIWDRVQLTVFFVQETALSLLYIYETRKSIDFSSFFTSRPSPSSDRHASTLTTPADRAKNRVLWHLVLANLLIIALDIALLGIQYGGDHLFYLQGAFKPCVYGVKLKVEFLVLNRLIESLWAARGTQHARYNSHPNSGGGGSGHARGGSISVTASKVVASSKSRGGVRSSNLITPEIVEDEPQMQSEAINLENMHGRDSHKLSAMQSFEGQSSVSERPVTENDGRLFGAPTEPWDATKRR</sequence>
<dbReference type="PANTHER" id="PTHR37013:SF4">
    <property type="entry name" value="INTEGRAL MEMBRANE PROTEIN"/>
    <property type="match status" value="1"/>
</dbReference>
<comment type="caution">
    <text evidence="4">The sequence shown here is derived from an EMBL/GenBank/DDBJ whole genome shotgun (WGS) entry which is preliminary data.</text>
</comment>
<reference evidence="4 5" key="1">
    <citation type="submission" date="2019-06" db="EMBL/GenBank/DDBJ databases">
        <authorList>
            <person name="Broberg M."/>
        </authorList>
    </citation>
    <scope>NUCLEOTIDE SEQUENCE [LARGE SCALE GENOMIC DNA]</scope>
</reference>
<feature type="transmembrane region" description="Helical" evidence="2">
    <location>
        <begin position="42"/>
        <end position="66"/>
    </location>
</feature>
<evidence type="ECO:0000256" key="1">
    <source>
        <dbReference type="SAM" id="MobiDB-lite"/>
    </source>
</evidence>
<feature type="transmembrane region" description="Helical" evidence="2">
    <location>
        <begin position="152"/>
        <end position="170"/>
    </location>
</feature>
<proteinExistence type="predicted"/>
<name>A0ABY6UVE1_BIOOC</name>
<evidence type="ECO:0000313" key="4">
    <source>
        <dbReference type="EMBL" id="VUC35207.1"/>
    </source>
</evidence>
<feature type="transmembrane region" description="Helical" evidence="2">
    <location>
        <begin position="12"/>
        <end position="35"/>
    </location>
</feature>
<keyword evidence="2" id="KW-1133">Transmembrane helix</keyword>
<accession>A0ABY6UVE1</accession>
<keyword evidence="2" id="KW-0812">Transmembrane</keyword>
<feature type="domain" description="DUF7703" evidence="3">
    <location>
        <begin position="11"/>
        <end position="263"/>
    </location>
</feature>
<protein>
    <recommendedName>
        <fullName evidence="3">DUF7703 domain-containing protein</fullName>
    </recommendedName>
</protein>
<dbReference type="PANTHER" id="PTHR37013">
    <property type="entry name" value="INTEGRAL MEMBRANE PROTEIN (AFU_ORTHOLOGUE AFUA_1G05950)-RELATED"/>
    <property type="match status" value="1"/>
</dbReference>
<keyword evidence="5" id="KW-1185">Reference proteome</keyword>
<organism evidence="4 5">
    <name type="scientific">Bionectria ochroleuca</name>
    <name type="common">Gliocladium roseum</name>
    <dbReference type="NCBI Taxonomy" id="29856"/>
    <lineage>
        <taxon>Eukaryota</taxon>
        <taxon>Fungi</taxon>
        <taxon>Dikarya</taxon>
        <taxon>Ascomycota</taxon>
        <taxon>Pezizomycotina</taxon>
        <taxon>Sordariomycetes</taxon>
        <taxon>Hypocreomycetidae</taxon>
        <taxon>Hypocreales</taxon>
        <taxon>Bionectriaceae</taxon>
        <taxon>Clonostachys</taxon>
    </lineage>
</organism>
<feature type="region of interest" description="Disordered" evidence="1">
    <location>
        <begin position="342"/>
        <end position="386"/>
    </location>
</feature>
<dbReference type="InterPro" id="IPR056120">
    <property type="entry name" value="DUF7703"/>
</dbReference>
<feature type="transmembrane region" description="Helical" evidence="2">
    <location>
        <begin position="208"/>
        <end position="229"/>
    </location>
</feature>
<feature type="compositionally biased region" description="Polar residues" evidence="1">
    <location>
        <begin position="350"/>
        <end position="361"/>
    </location>
</feature>
<dbReference type="EMBL" id="CABFNS010000906">
    <property type="protein sequence ID" value="VUC35207.1"/>
    <property type="molecule type" value="Genomic_DNA"/>
</dbReference>
<dbReference type="Pfam" id="PF24802">
    <property type="entry name" value="DUF7703"/>
    <property type="match status" value="1"/>
</dbReference>
<evidence type="ECO:0000313" key="5">
    <source>
        <dbReference type="Proteomes" id="UP000766486"/>
    </source>
</evidence>
<feature type="transmembrane region" description="Helical" evidence="2">
    <location>
        <begin position="72"/>
        <end position="95"/>
    </location>
</feature>
<dbReference type="Proteomes" id="UP000766486">
    <property type="component" value="Unassembled WGS sequence"/>
</dbReference>
<gene>
    <name evidence="4" type="ORF">CLO192961_LOCUS407872</name>
</gene>
<evidence type="ECO:0000256" key="2">
    <source>
        <dbReference type="SAM" id="Phobius"/>
    </source>
</evidence>